<evidence type="ECO:0000313" key="3">
    <source>
        <dbReference type="Proteomes" id="UP000252405"/>
    </source>
</evidence>
<dbReference type="InterPro" id="IPR005180">
    <property type="entry name" value="DUF302"/>
</dbReference>
<dbReference type="PANTHER" id="PTHR38342:SF2">
    <property type="entry name" value="INNER MEMBRANE OR EXPORTED"/>
    <property type="match status" value="1"/>
</dbReference>
<feature type="domain" description="DUF302" evidence="1">
    <location>
        <begin position="47"/>
        <end position="108"/>
    </location>
</feature>
<dbReference type="Proteomes" id="UP000252405">
    <property type="component" value="Unassembled WGS sequence"/>
</dbReference>
<dbReference type="Pfam" id="PF03625">
    <property type="entry name" value="DUF302"/>
    <property type="match status" value="1"/>
</dbReference>
<gene>
    <name evidence="2" type="ORF">DU505_04705</name>
</gene>
<dbReference type="CDD" id="cd14797">
    <property type="entry name" value="DUF302"/>
    <property type="match status" value="1"/>
</dbReference>
<protein>
    <submittedName>
        <fullName evidence="2">DUF302 domain-containing protein</fullName>
    </submittedName>
</protein>
<dbReference type="Gene3D" id="3.30.310.70">
    <property type="entry name" value="TT1751-like domain"/>
    <property type="match status" value="1"/>
</dbReference>
<dbReference type="EMBL" id="QPII01000002">
    <property type="protein sequence ID" value="RCV91333.1"/>
    <property type="molecule type" value="Genomic_DNA"/>
</dbReference>
<dbReference type="OrthoDB" id="9799367at2"/>
<keyword evidence="3" id="KW-1185">Reference proteome</keyword>
<evidence type="ECO:0000313" key="2">
    <source>
        <dbReference type="EMBL" id="RCV91333.1"/>
    </source>
</evidence>
<name>A0A368U8E9_9GAMM</name>
<sequence>MAALGSAQADVVGKGIEQVRSDDGIDRVEERLRTALDERGMVLVTMVDHSANAERVSLSLPPTRMFLFGNPEVGTPMMQCQGSLALDLPQKMLLREEDGTTLIEWNDPHYLAARHNLEHCDLPLGRVADALSGIANQAAGG</sequence>
<proteinExistence type="predicted"/>
<organism evidence="2 3">
    <name type="scientific">Billgrantia montanilacus</name>
    <dbReference type="NCBI Taxonomy" id="2282305"/>
    <lineage>
        <taxon>Bacteria</taxon>
        <taxon>Pseudomonadati</taxon>
        <taxon>Pseudomonadota</taxon>
        <taxon>Gammaproteobacteria</taxon>
        <taxon>Oceanospirillales</taxon>
        <taxon>Halomonadaceae</taxon>
        <taxon>Billgrantia</taxon>
    </lineage>
</organism>
<comment type="caution">
    <text evidence="2">The sequence shown here is derived from an EMBL/GenBank/DDBJ whole genome shotgun (WGS) entry which is preliminary data.</text>
</comment>
<reference evidence="2 3" key="1">
    <citation type="submission" date="2018-07" db="EMBL/GenBank/DDBJ databases">
        <title>Halomonas montanilacus sp. nov., isolated from Lake Pengyan on Tibetan Plateau.</title>
        <authorList>
            <person name="Lu H."/>
            <person name="Xing P."/>
            <person name="Wu Q."/>
        </authorList>
    </citation>
    <scope>NUCLEOTIDE SEQUENCE [LARGE SCALE GENOMIC DNA]</scope>
    <source>
        <strain evidence="2 3">PYC7W</strain>
    </source>
</reference>
<accession>A0A368U8E9</accession>
<evidence type="ECO:0000259" key="1">
    <source>
        <dbReference type="Pfam" id="PF03625"/>
    </source>
</evidence>
<dbReference type="PANTHER" id="PTHR38342">
    <property type="entry name" value="SLR5037 PROTEIN"/>
    <property type="match status" value="1"/>
</dbReference>
<dbReference type="SUPFAM" id="SSF103247">
    <property type="entry name" value="TT1751-like"/>
    <property type="match status" value="1"/>
</dbReference>
<dbReference type="InterPro" id="IPR035923">
    <property type="entry name" value="TT1751-like_sf"/>
</dbReference>
<dbReference type="AlphaFoldDB" id="A0A368U8E9"/>